<proteinExistence type="predicted"/>
<dbReference type="Proteomes" id="UP000886523">
    <property type="component" value="Unassembled WGS sequence"/>
</dbReference>
<keyword evidence="2" id="KW-1185">Reference proteome</keyword>
<sequence length="451" mass="51377">MYLPGYIQFNDGSSSTIGWIAASNLVAKAWGRKTLYASRLHRWSRVYLADFEDLPKNDMGSWNTSVLMTDEDLKQDIQTHLQSLGPFVSAMDIVRFLDTPMMKACLKCHKGILEHMAQQWMRMMGYRWRKEKKGQYSDGHKRNNVVDYQQNTPKPYAKGDGVSVMVADFVSADYGWLRSPGGETSAYGYFTNDDMLAQVSDAMDILWQHYPADNHIFVFDNAKTHSKHAEDSLLACRMPKGTSRPDANWGLRVNKWDEAGNLVYTRGGKVNKVFKHMGNATFNNKPQPLYFPNNHPTHPSLFKGMAVILEECGYDNVHDLCTQCPEFKCPSGATDCCCRCLLFSQPDFINVDSLLEAHCLNFIEMCWGFAKQLYCKLLPSSAVEDVEHNMVNSLESIPITSIFANRSLWYMDGYCHGLNGKEAAWAMKKYHRHCQIPTDASLEVIQELMQQ</sequence>
<evidence type="ECO:0000313" key="1">
    <source>
        <dbReference type="EMBL" id="KAF9513212.1"/>
    </source>
</evidence>
<dbReference type="PANTHER" id="PTHR35871">
    <property type="entry name" value="EXPRESSED PROTEIN"/>
    <property type="match status" value="1"/>
</dbReference>
<protein>
    <submittedName>
        <fullName evidence="1">Uncharacterized protein</fullName>
    </submittedName>
</protein>
<dbReference type="EMBL" id="MU128975">
    <property type="protein sequence ID" value="KAF9513212.1"/>
    <property type="molecule type" value="Genomic_DNA"/>
</dbReference>
<dbReference type="AlphaFoldDB" id="A0A9P6AWZ6"/>
<gene>
    <name evidence="1" type="ORF">BS47DRAFT_1458988</name>
</gene>
<organism evidence="1 2">
    <name type="scientific">Hydnum rufescens UP504</name>
    <dbReference type="NCBI Taxonomy" id="1448309"/>
    <lineage>
        <taxon>Eukaryota</taxon>
        <taxon>Fungi</taxon>
        <taxon>Dikarya</taxon>
        <taxon>Basidiomycota</taxon>
        <taxon>Agaricomycotina</taxon>
        <taxon>Agaricomycetes</taxon>
        <taxon>Cantharellales</taxon>
        <taxon>Hydnaceae</taxon>
        <taxon>Hydnum</taxon>
    </lineage>
</organism>
<name>A0A9P6AWZ6_9AGAM</name>
<accession>A0A9P6AWZ6</accession>
<comment type="caution">
    <text evidence="1">The sequence shown here is derived from an EMBL/GenBank/DDBJ whole genome shotgun (WGS) entry which is preliminary data.</text>
</comment>
<dbReference type="OrthoDB" id="10044727at2759"/>
<dbReference type="PANTHER" id="PTHR35871:SF1">
    <property type="entry name" value="CXC1-LIKE CYSTEINE CLUSTER ASSOCIATED WITH KDZ TRANSPOSASES DOMAIN-CONTAINING PROTEIN"/>
    <property type="match status" value="1"/>
</dbReference>
<reference evidence="1" key="1">
    <citation type="journal article" date="2020" name="Nat. Commun.">
        <title>Large-scale genome sequencing of mycorrhizal fungi provides insights into the early evolution of symbiotic traits.</title>
        <authorList>
            <person name="Miyauchi S."/>
            <person name="Kiss E."/>
            <person name="Kuo A."/>
            <person name="Drula E."/>
            <person name="Kohler A."/>
            <person name="Sanchez-Garcia M."/>
            <person name="Morin E."/>
            <person name="Andreopoulos B."/>
            <person name="Barry K.W."/>
            <person name="Bonito G."/>
            <person name="Buee M."/>
            <person name="Carver A."/>
            <person name="Chen C."/>
            <person name="Cichocki N."/>
            <person name="Clum A."/>
            <person name="Culley D."/>
            <person name="Crous P.W."/>
            <person name="Fauchery L."/>
            <person name="Girlanda M."/>
            <person name="Hayes R.D."/>
            <person name="Keri Z."/>
            <person name="LaButti K."/>
            <person name="Lipzen A."/>
            <person name="Lombard V."/>
            <person name="Magnuson J."/>
            <person name="Maillard F."/>
            <person name="Murat C."/>
            <person name="Nolan M."/>
            <person name="Ohm R.A."/>
            <person name="Pangilinan J."/>
            <person name="Pereira M.F."/>
            <person name="Perotto S."/>
            <person name="Peter M."/>
            <person name="Pfister S."/>
            <person name="Riley R."/>
            <person name="Sitrit Y."/>
            <person name="Stielow J.B."/>
            <person name="Szollosi G."/>
            <person name="Zifcakova L."/>
            <person name="Stursova M."/>
            <person name="Spatafora J.W."/>
            <person name="Tedersoo L."/>
            <person name="Vaario L.M."/>
            <person name="Yamada A."/>
            <person name="Yan M."/>
            <person name="Wang P."/>
            <person name="Xu J."/>
            <person name="Bruns T."/>
            <person name="Baldrian P."/>
            <person name="Vilgalys R."/>
            <person name="Dunand C."/>
            <person name="Henrissat B."/>
            <person name="Grigoriev I.V."/>
            <person name="Hibbett D."/>
            <person name="Nagy L.G."/>
            <person name="Martin F.M."/>
        </authorList>
    </citation>
    <scope>NUCLEOTIDE SEQUENCE</scope>
    <source>
        <strain evidence="1">UP504</strain>
    </source>
</reference>
<evidence type="ECO:0000313" key="2">
    <source>
        <dbReference type="Proteomes" id="UP000886523"/>
    </source>
</evidence>